<evidence type="ECO:0000313" key="1">
    <source>
        <dbReference type="EMBL" id="RKD24540.1"/>
    </source>
</evidence>
<dbReference type="RefSeq" id="WP_120189836.1">
    <property type="nucleotide sequence ID" value="NZ_MCHY01000008.1"/>
</dbReference>
<reference evidence="1 2" key="1">
    <citation type="submission" date="2016-08" db="EMBL/GenBank/DDBJ databases">
        <title>Novel Firmicute Genomes.</title>
        <authorList>
            <person name="Poppleton D.I."/>
            <person name="Gribaldo S."/>
        </authorList>
    </citation>
    <scope>NUCLEOTIDE SEQUENCE [LARGE SCALE GENOMIC DNA]</scope>
    <source>
        <strain evidence="1 2">RAOx-1</strain>
    </source>
</reference>
<gene>
    <name evidence="1" type="ORF">BEP19_09155</name>
</gene>
<dbReference type="AlphaFoldDB" id="A0A419SKR6"/>
<keyword evidence="2" id="KW-1185">Reference proteome</keyword>
<sequence length="136" mass="15951">MKKNAFTHNGKVLFFQDETHTYMPKGWTKDAIISPDDTILKAPDYYVLLLLCSAEEEGISHKHMFEDLSKTDRKRKKGQLKRLTDSGMIQYDGVQNRYYAFFNTYLDEQQRDELLTNWSQLADEMLPTFLEEIGSL</sequence>
<dbReference type="EMBL" id="MCHY01000008">
    <property type="protein sequence ID" value="RKD24540.1"/>
    <property type="molecule type" value="Genomic_DNA"/>
</dbReference>
<name>A0A419SKR6_9BACL</name>
<accession>A0A419SKR6</accession>
<proteinExistence type="predicted"/>
<organism evidence="1 2">
    <name type="scientific">Ammoniphilus oxalaticus</name>
    <dbReference type="NCBI Taxonomy" id="66863"/>
    <lineage>
        <taxon>Bacteria</taxon>
        <taxon>Bacillati</taxon>
        <taxon>Bacillota</taxon>
        <taxon>Bacilli</taxon>
        <taxon>Bacillales</taxon>
        <taxon>Paenibacillaceae</taxon>
        <taxon>Aneurinibacillus group</taxon>
        <taxon>Ammoniphilus</taxon>
    </lineage>
</organism>
<evidence type="ECO:0000313" key="2">
    <source>
        <dbReference type="Proteomes" id="UP000284219"/>
    </source>
</evidence>
<dbReference type="Proteomes" id="UP000284219">
    <property type="component" value="Unassembled WGS sequence"/>
</dbReference>
<protein>
    <submittedName>
        <fullName evidence="1">Uncharacterized protein</fullName>
    </submittedName>
</protein>
<comment type="caution">
    <text evidence="1">The sequence shown here is derived from an EMBL/GenBank/DDBJ whole genome shotgun (WGS) entry which is preliminary data.</text>
</comment>